<dbReference type="Pfam" id="PF09924">
    <property type="entry name" value="LPG_synthase_C"/>
    <property type="match status" value="1"/>
</dbReference>
<dbReference type="SUPFAM" id="SSF55729">
    <property type="entry name" value="Acyl-CoA N-acyltransferases (Nat)"/>
    <property type="match status" value="1"/>
</dbReference>
<dbReference type="EMBL" id="VOGB01000003">
    <property type="protein sequence ID" value="MQM72067.1"/>
    <property type="molecule type" value="Genomic_DNA"/>
</dbReference>
<evidence type="ECO:0000256" key="2">
    <source>
        <dbReference type="ARBA" id="ARBA00022475"/>
    </source>
</evidence>
<sequence length="370" mass="43197">MTQQEENKEKIRDQQWKRVRGILRKYSENSLAYLSLEPDKQWFFAEGFEGVASYAVSGHTMVICGDPVCADADFSAFLTQLKQFAAAHRYRIVFLMTMEKHLQAYQDAGFGFHKSGEEAVFNVQTWSISGGRCAKVRSSWHTAVHKGLTVKEYRPWEKREPEVERQFIEITDQWLKGKHTARLQFAVGSLMLERPCDKRYFYAVDAKGVIQGINVLNPYRSGKAWIVDIMRRREGCPHGVMELLFHDIMAKLKAEGAEQVSLGAAPFYRTTAHPHADLSERAEHYVYNHMNYMYGFKSLQRAKAKYNPYWQNIYIVCRPKHLSPWMDEAAFAVLDSHGFRDYVRTFLEMRRAEKAEKKKARQDKRQKRKE</sequence>
<dbReference type="InterPro" id="IPR024320">
    <property type="entry name" value="LPG_synthase_C"/>
</dbReference>
<dbReference type="GO" id="GO:0005886">
    <property type="term" value="C:plasma membrane"/>
    <property type="evidence" value="ECO:0007669"/>
    <property type="project" value="UniProtKB-SubCell"/>
</dbReference>
<name>A0A6L5GPE1_9FIRM</name>
<keyword evidence="4" id="KW-1133">Transmembrane helix</keyword>
<evidence type="ECO:0000256" key="4">
    <source>
        <dbReference type="ARBA" id="ARBA00022989"/>
    </source>
</evidence>
<keyword evidence="5" id="KW-0472">Membrane</keyword>
<dbReference type="GO" id="GO:0016755">
    <property type="term" value="F:aminoacyltransferase activity"/>
    <property type="evidence" value="ECO:0007669"/>
    <property type="project" value="TreeGrafter"/>
</dbReference>
<accession>A0A6L5GPE1</accession>
<evidence type="ECO:0000313" key="8">
    <source>
        <dbReference type="Proteomes" id="UP000473648"/>
    </source>
</evidence>
<protein>
    <submittedName>
        <fullName evidence="7">DUF2156 domain-containing protein</fullName>
    </submittedName>
</protein>
<evidence type="ECO:0000313" key="7">
    <source>
        <dbReference type="EMBL" id="MQM72067.1"/>
    </source>
</evidence>
<dbReference type="Proteomes" id="UP000473648">
    <property type="component" value="Unassembled WGS sequence"/>
</dbReference>
<gene>
    <name evidence="7" type="ORF">FRC53_01280</name>
</gene>
<feature type="domain" description="Phosphatidylglycerol lysyltransferase C-terminal" evidence="6">
    <location>
        <begin position="22"/>
        <end position="316"/>
    </location>
</feature>
<dbReference type="InterPro" id="IPR051211">
    <property type="entry name" value="PG_lysyltransferase"/>
</dbReference>
<reference evidence="7" key="1">
    <citation type="journal article" date="2020" name="Appl. Environ. Microbiol.">
        <title>Medium-Chain Fatty Acid Synthesis by 'Candidatus Weimeria bifida' gen. nov., sp. nov., and 'Candidatus Pseudoramibacter fermentans' sp. nov.</title>
        <authorList>
            <person name="Scarborough M.J."/>
            <person name="Myers K.S."/>
            <person name="Donohue T.J."/>
            <person name="Noguera D.R."/>
        </authorList>
    </citation>
    <scope>NUCLEOTIDE SEQUENCE</scope>
    <source>
        <strain evidence="7">EUB1.1</strain>
    </source>
</reference>
<dbReference type="PANTHER" id="PTHR34697">
    <property type="entry name" value="PHOSPHATIDYLGLYCEROL LYSYLTRANSFERASE"/>
    <property type="match status" value="1"/>
</dbReference>
<dbReference type="InterPro" id="IPR016181">
    <property type="entry name" value="Acyl_CoA_acyltransferase"/>
</dbReference>
<comment type="subcellular location">
    <subcellularLocation>
        <location evidence="1">Cell membrane</location>
        <topology evidence="1">Multi-pass membrane protein</topology>
    </subcellularLocation>
</comment>
<keyword evidence="3" id="KW-0812">Transmembrane</keyword>
<dbReference type="PANTHER" id="PTHR34697:SF2">
    <property type="entry name" value="PHOSPHATIDYLGLYCEROL LYSYLTRANSFERASE"/>
    <property type="match status" value="1"/>
</dbReference>
<evidence type="ECO:0000256" key="5">
    <source>
        <dbReference type="ARBA" id="ARBA00023136"/>
    </source>
</evidence>
<evidence type="ECO:0000256" key="1">
    <source>
        <dbReference type="ARBA" id="ARBA00004651"/>
    </source>
</evidence>
<proteinExistence type="predicted"/>
<evidence type="ECO:0000259" key="6">
    <source>
        <dbReference type="Pfam" id="PF09924"/>
    </source>
</evidence>
<evidence type="ECO:0000256" key="3">
    <source>
        <dbReference type="ARBA" id="ARBA00022692"/>
    </source>
</evidence>
<organism evidence="7 8">
    <name type="scientific">Candidatus Pseudoramibacter fermentans</name>
    <dbReference type="NCBI Taxonomy" id="2594427"/>
    <lineage>
        <taxon>Bacteria</taxon>
        <taxon>Bacillati</taxon>
        <taxon>Bacillota</taxon>
        <taxon>Clostridia</taxon>
        <taxon>Eubacteriales</taxon>
        <taxon>Eubacteriaceae</taxon>
        <taxon>Pseudoramibacter</taxon>
    </lineage>
</organism>
<comment type="caution">
    <text evidence="7">The sequence shown here is derived from an EMBL/GenBank/DDBJ whole genome shotgun (WGS) entry which is preliminary data.</text>
</comment>
<dbReference type="GO" id="GO:0055091">
    <property type="term" value="P:phospholipid homeostasis"/>
    <property type="evidence" value="ECO:0007669"/>
    <property type="project" value="TreeGrafter"/>
</dbReference>
<keyword evidence="8" id="KW-1185">Reference proteome</keyword>
<dbReference type="AlphaFoldDB" id="A0A6L5GPE1"/>
<keyword evidence="2" id="KW-1003">Cell membrane</keyword>